<name>A0A177EE59_9MICR</name>
<organism evidence="2 3">
    <name type="scientific">Nematocida displodere</name>
    <dbReference type="NCBI Taxonomy" id="1805483"/>
    <lineage>
        <taxon>Eukaryota</taxon>
        <taxon>Fungi</taxon>
        <taxon>Fungi incertae sedis</taxon>
        <taxon>Microsporidia</taxon>
        <taxon>Nematocida</taxon>
    </lineage>
</organism>
<dbReference type="RefSeq" id="XP_067544419.1">
    <property type="nucleotide sequence ID" value="XM_067688322.1"/>
</dbReference>
<accession>A0A177EE59</accession>
<keyword evidence="3" id="KW-1185">Reference proteome</keyword>
<evidence type="ECO:0000313" key="2">
    <source>
        <dbReference type="EMBL" id="OAG29771.1"/>
    </source>
</evidence>
<protein>
    <submittedName>
        <fullName evidence="2">Uncharacterized protein</fullName>
    </submittedName>
</protein>
<dbReference type="AlphaFoldDB" id="A0A177EE59"/>
<evidence type="ECO:0000256" key="1">
    <source>
        <dbReference type="SAM" id="Phobius"/>
    </source>
</evidence>
<gene>
    <name evidence="2" type="ORF">NEDG_00904</name>
</gene>
<dbReference type="GeneID" id="93647254"/>
<dbReference type="EMBL" id="LTDL01000040">
    <property type="protein sequence ID" value="OAG29771.1"/>
    <property type="molecule type" value="Genomic_DNA"/>
</dbReference>
<reference evidence="2 3" key="1">
    <citation type="submission" date="2016-02" db="EMBL/GenBank/DDBJ databases">
        <title>Discovery of a natural microsporidian pathogen with a broad tissue tropism in Caenorhabditis elegans.</title>
        <authorList>
            <person name="Luallen R.J."/>
            <person name="Reinke A.W."/>
            <person name="Tong L."/>
            <person name="Botts M.R."/>
            <person name="Felix M.-A."/>
            <person name="Troemel E.R."/>
        </authorList>
    </citation>
    <scope>NUCLEOTIDE SEQUENCE [LARGE SCALE GENOMIC DNA]</scope>
    <source>
        <strain evidence="2 3">JUm2807</strain>
    </source>
</reference>
<sequence length="507" mass="56220">MMGQGEEAVHLKAFGLVSLLSKCLLIFIVLASDIVVGGVITEKDVCPASPDMLNTIKFFNKCNVILAVALLDKGEHVLRNQPGIIEIDLSQITIDDIPDSLAWHLSFDAVFIHRSDAPADQPFTCPLLVERLFAAFGGSTAQEVNIQDVRIADPAQIAPRPPTRCPLRTTLVCFWNTHPDSIKWMFDTVFTNLDQWGLVLRIHDLPGLESLAFLNTCKIATLHGLLLENLANLACISCNLLQRGLVHDFLSFRDTPKLAPSPATMESLARHRWGYLTVPMSLWMQLNLASDGSVVVKKLFITEVPRGSLILPETGPNSSTTLLQLEIPFHEVFIGHLEIQNMLIWASNGFSVLEKINIPSLVNIGVDSKLEKTYFSLNELPRLKHLHINGVVCKVGSMAALISDYLPLDKYRVPSELAQKQALIVRAVERAIQTDQPETRPEFCCMVNMCPSNPNKLTNNRDKRLIYLVDKTVQIVCVYCFKLQAGKVEPTDSVWPPSCASPVATPS</sequence>
<dbReference type="Proteomes" id="UP000185944">
    <property type="component" value="Unassembled WGS sequence"/>
</dbReference>
<dbReference type="VEuPathDB" id="MicrosporidiaDB:NEDG_00904"/>
<keyword evidence="1" id="KW-1133">Transmembrane helix</keyword>
<evidence type="ECO:0000313" key="3">
    <source>
        <dbReference type="Proteomes" id="UP000185944"/>
    </source>
</evidence>
<feature type="transmembrane region" description="Helical" evidence="1">
    <location>
        <begin position="12"/>
        <end position="40"/>
    </location>
</feature>
<comment type="caution">
    <text evidence="2">The sequence shown here is derived from an EMBL/GenBank/DDBJ whole genome shotgun (WGS) entry which is preliminary data.</text>
</comment>
<keyword evidence="1" id="KW-0472">Membrane</keyword>
<keyword evidence="1" id="KW-0812">Transmembrane</keyword>
<proteinExistence type="predicted"/>